<evidence type="ECO:0000256" key="2">
    <source>
        <dbReference type="ARBA" id="ARBA00022679"/>
    </source>
</evidence>
<keyword evidence="8" id="KW-1185">Reference proteome</keyword>
<name>A1RZE7_THEPD</name>
<feature type="transmembrane region" description="Helical" evidence="6">
    <location>
        <begin position="20"/>
        <end position="37"/>
    </location>
</feature>
<keyword evidence="3 6" id="KW-0812">Transmembrane</keyword>
<feature type="transmembrane region" description="Helical" evidence="6">
    <location>
        <begin position="179"/>
        <end position="198"/>
    </location>
</feature>
<gene>
    <name evidence="7" type="ordered locus">Tpen_1179</name>
</gene>
<dbReference type="eggNOG" id="arCOG00480">
    <property type="taxonomic scope" value="Archaea"/>
</dbReference>
<sequence length="299" mass="31946">MGFLRLVLRSLAHALEAARVWAVAMYAVYGLPVLILASKSPGFDAVMAVYGLAGGGLIEAWTHLVNDYFDFVHGVDLPGVSGTTVYRKHLLVEGYPRAKLLRLLVVLAGVVLLMAFVAAAVGRPYAVALAAAGLFLGYAYTGPPFTFKYRALGHVNLLAGWWLVNTPALYYMATGSFSAKPLLVSLPGILLVIAVLMGDNIRDLEVDRRAGVRTLEVILGKKPSRILFAVYVASAYAAQLALSLLLGAGMLLPLLSLPLLPSAVKAVMSDPPPPNTDPLVARLTLTFCALESLALWVYV</sequence>
<dbReference type="PANTHER" id="PTHR13929">
    <property type="entry name" value="1,4-DIHYDROXY-2-NAPHTHOATE OCTAPRENYLTRANSFERASE"/>
    <property type="match status" value="1"/>
</dbReference>
<dbReference type="AlphaFoldDB" id="A1RZE7"/>
<reference evidence="8" key="1">
    <citation type="journal article" date="2008" name="J. Bacteriol.">
        <title>Genome sequence of Thermofilum pendens reveals an exceptional loss of biosynthetic pathways without genome reduction.</title>
        <authorList>
            <person name="Anderson I."/>
            <person name="Rodriguez J."/>
            <person name="Susanti D."/>
            <person name="Porat I."/>
            <person name="Reich C."/>
            <person name="Ulrich L.E."/>
            <person name="Elkins J.G."/>
            <person name="Mavromatis K."/>
            <person name="Lykidis A."/>
            <person name="Kim E."/>
            <person name="Thompson L.S."/>
            <person name="Nolan M."/>
            <person name="Land M."/>
            <person name="Copeland A."/>
            <person name="Lapidus A."/>
            <person name="Lucas S."/>
            <person name="Detter C."/>
            <person name="Zhulin I.B."/>
            <person name="Olsen G.J."/>
            <person name="Whitman W."/>
            <person name="Mukhopadhyay B."/>
            <person name="Bristow J."/>
            <person name="Kyrpides N."/>
        </authorList>
    </citation>
    <scope>NUCLEOTIDE SEQUENCE [LARGE SCALE GENOMIC DNA]</scope>
    <source>
        <strain evidence="8">DSM 2475 / Hrk 5</strain>
    </source>
</reference>
<dbReference type="GO" id="GO:0005886">
    <property type="term" value="C:plasma membrane"/>
    <property type="evidence" value="ECO:0007669"/>
    <property type="project" value="UniProtKB-SubCell"/>
</dbReference>
<dbReference type="RefSeq" id="WP_011752842.1">
    <property type="nucleotide sequence ID" value="NC_008698.1"/>
</dbReference>
<dbReference type="PIRSF" id="PIRSF005355">
    <property type="entry name" value="UBIAD1"/>
    <property type="match status" value="1"/>
</dbReference>
<feature type="transmembrane region" description="Helical" evidence="6">
    <location>
        <begin position="155"/>
        <end position="173"/>
    </location>
</feature>
<dbReference type="GeneID" id="4602045"/>
<dbReference type="STRING" id="368408.Tpen_1179"/>
<evidence type="ECO:0000256" key="4">
    <source>
        <dbReference type="ARBA" id="ARBA00022989"/>
    </source>
</evidence>
<dbReference type="HOGENOM" id="CLU_043611_0_1_2"/>
<proteinExistence type="predicted"/>
<accession>A1RZE7</accession>
<keyword evidence="2 7" id="KW-0808">Transferase</keyword>
<feature type="transmembrane region" description="Helical" evidence="6">
    <location>
        <begin position="125"/>
        <end position="143"/>
    </location>
</feature>
<dbReference type="OrthoDB" id="26687at2157"/>
<dbReference type="EC" id="2.5.1.-" evidence="7"/>
<keyword evidence="4 6" id="KW-1133">Transmembrane helix</keyword>
<feature type="transmembrane region" description="Helical" evidence="6">
    <location>
        <begin position="100"/>
        <end position="119"/>
    </location>
</feature>
<comment type="subcellular location">
    <subcellularLocation>
        <location evidence="1">Cell membrane</location>
        <topology evidence="1">Multi-pass membrane protein</topology>
    </subcellularLocation>
</comment>
<protein>
    <submittedName>
        <fullName evidence="7">1,4-Dihydroxy-2-naphtoate prenyltransferase</fullName>
        <ecNumber evidence="7">2.5.1.-</ecNumber>
    </submittedName>
</protein>
<dbReference type="EnsemblBacteria" id="ABL78577">
    <property type="protein sequence ID" value="ABL78577"/>
    <property type="gene ID" value="Tpen_1179"/>
</dbReference>
<evidence type="ECO:0000256" key="5">
    <source>
        <dbReference type="ARBA" id="ARBA00023136"/>
    </source>
</evidence>
<feature type="transmembrane region" description="Helical" evidence="6">
    <location>
        <begin position="226"/>
        <end position="259"/>
    </location>
</feature>
<dbReference type="CDD" id="cd13962">
    <property type="entry name" value="PT_UbiA_UBIAD1"/>
    <property type="match status" value="1"/>
</dbReference>
<dbReference type="GO" id="GO:0009234">
    <property type="term" value="P:menaquinone biosynthetic process"/>
    <property type="evidence" value="ECO:0007669"/>
    <property type="project" value="TreeGrafter"/>
</dbReference>
<dbReference type="PANTHER" id="PTHR13929:SF0">
    <property type="entry name" value="UBIA PRENYLTRANSFERASE DOMAIN-CONTAINING PROTEIN 1"/>
    <property type="match status" value="1"/>
</dbReference>
<feature type="transmembrane region" description="Helical" evidence="6">
    <location>
        <begin position="279"/>
        <end position="298"/>
    </location>
</feature>
<dbReference type="Pfam" id="PF01040">
    <property type="entry name" value="UbiA"/>
    <property type="match status" value="1"/>
</dbReference>
<evidence type="ECO:0000256" key="1">
    <source>
        <dbReference type="ARBA" id="ARBA00004651"/>
    </source>
</evidence>
<dbReference type="KEGG" id="tpe:Tpen_1179"/>
<evidence type="ECO:0000256" key="6">
    <source>
        <dbReference type="SAM" id="Phobius"/>
    </source>
</evidence>
<dbReference type="GO" id="GO:0004659">
    <property type="term" value="F:prenyltransferase activity"/>
    <property type="evidence" value="ECO:0007669"/>
    <property type="project" value="InterPro"/>
</dbReference>
<evidence type="ECO:0000256" key="3">
    <source>
        <dbReference type="ARBA" id="ARBA00022692"/>
    </source>
</evidence>
<evidence type="ECO:0000313" key="7">
    <source>
        <dbReference type="EMBL" id="ABL78577.1"/>
    </source>
</evidence>
<dbReference type="InterPro" id="IPR026046">
    <property type="entry name" value="UBIAD1"/>
</dbReference>
<dbReference type="InterPro" id="IPR000537">
    <property type="entry name" value="UbiA_prenyltransferase"/>
</dbReference>
<evidence type="ECO:0000313" key="8">
    <source>
        <dbReference type="Proteomes" id="UP000000641"/>
    </source>
</evidence>
<dbReference type="GO" id="GO:0042371">
    <property type="term" value="P:vitamin K biosynthetic process"/>
    <property type="evidence" value="ECO:0007669"/>
    <property type="project" value="TreeGrafter"/>
</dbReference>
<dbReference type="Proteomes" id="UP000000641">
    <property type="component" value="Chromosome"/>
</dbReference>
<keyword evidence="5 6" id="KW-0472">Membrane</keyword>
<organism evidence="7 8">
    <name type="scientific">Thermofilum pendens (strain DSM 2475 / Hrk 5)</name>
    <dbReference type="NCBI Taxonomy" id="368408"/>
    <lineage>
        <taxon>Archaea</taxon>
        <taxon>Thermoproteota</taxon>
        <taxon>Thermoprotei</taxon>
        <taxon>Thermofilales</taxon>
        <taxon>Thermofilaceae</taxon>
        <taxon>Thermofilum</taxon>
    </lineage>
</organism>
<dbReference type="EMBL" id="CP000505">
    <property type="protein sequence ID" value="ABL78577.1"/>
    <property type="molecule type" value="Genomic_DNA"/>
</dbReference>